<dbReference type="EMBL" id="BKCJ010370470">
    <property type="protein sequence ID" value="GFA11045.1"/>
    <property type="molecule type" value="Genomic_DNA"/>
</dbReference>
<gene>
    <name evidence="1" type="ORF">Tci_583017</name>
</gene>
<proteinExistence type="predicted"/>
<comment type="caution">
    <text evidence="1">The sequence shown here is derived from an EMBL/GenBank/DDBJ whole genome shotgun (WGS) entry which is preliminary data.</text>
</comment>
<protein>
    <submittedName>
        <fullName evidence="1">Uncharacterized protein</fullName>
    </submittedName>
</protein>
<accession>A0A699J5W4</accession>
<name>A0A699J5W4_TANCI</name>
<sequence length="137" mass="15011">MAPLTLADTHNMVAFLSKSDASDGFDQIMDFLNAHTINMVRNVDSPSKFLMYPHFLQVVLDHQVDDITTYNTKYTSPALTQKVFANIRRVVKGFSGVETPLFACILVQPQSQAEEGVEIPIALAPPSTTSAPSPTDL</sequence>
<organism evidence="1">
    <name type="scientific">Tanacetum cinerariifolium</name>
    <name type="common">Dalmatian daisy</name>
    <name type="synonym">Chrysanthemum cinerariifolium</name>
    <dbReference type="NCBI Taxonomy" id="118510"/>
    <lineage>
        <taxon>Eukaryota</taxon>
        <taxon>Viridiplantae</taxon>
        <taxon>Streptophyta</taxon>
        <taxon>Embryophyta</taxon>
        <taxon>Tracheophyta</taxon>
        <taxon>Spermatophyta</taxon>
        <taxon>Magnoliopsida</taxon>
        <taxon>eudicotyledons</taxon>
        <taxon>Gunneridae</taxon>
        <taxon>Pentapetalae</taxon>
        <taxon>asterids</taxon>
        <taxon>campanulids</taxon>
        <taxon>Asterales</taxon>
        <taxon>Asteraceae</taxon>
        <taxon>Asteroideae</taxon>
        <taxon>Anthemideae</taxon>
        <taxon>Anthemidinae</taxon>
        <taxon>Tanacetum</taxon>
    </lineage>
</organism>
<evidence type="ECO:0000313" key="1">
    <source>
        <dbReference type="EMBL" id="GFA11045.1"/>
    </source>
</evidence>
<dbReference type="AlphaFoldDB" id="A0A699J5W4"/>
<reference evidence="1" key="1">
    <citation type="journal article" date="2019" name="Sci. Rep.">
        <title>Draft genome of Tanacetum cinerariifolium, the natural source of mosquito coil.</title>
        <authorList>
            <person name="Yamashiro T."/>
            <person name="Shiraishi A."/>
            <person name="Satake H."/>
            <person name="Nakayama K."/>
        </authorList>
    </citation>
    <scope>NUCLEOTIDE SEQUENCE</scope>
</reference>